<dbReference type="EMBL" id="UZAN01048738">
    <property type="protein sequence ID" value="VDP86742.1"/>
    <property type="molecule type" value="Genomic_DNA"/>
</dbReference>
<evidence type="ECO:0000256" key="1">
    <source>
        <dbReference type="SAM" id="Coils"/>
    </source>
</evidence>
<sequence length="143" mass="17372">MQWQTEIKQERERWFLAHKEELDQLETYWEDKAERKLLRRKIDEQNAELTRLQQELDYMTDQTRERNVSSKEIIKQLEQKLEKSNRENVVLRDEQQRVLTTMKTELQSCEDRLRQANAEKNQLHDTVIQYASHVSKPISQVCV</sequence>
<proteinExistence type="predicted"/>
<dbReference type="WBParaSite" id="ECPE_0001027501-mRNA-1">
    <property type="protein sequence ID" value="ECPE_0001027501-mRNA-1"/>
    <property type="gene ID" value="ECPE_0001027501"/>
</dbReference>
<reference evidence="2 3" key="2">
    <citation type="submission" date="2018-11" db="EMBL/GenBank/DDBJ databases">
        <authorList>
            <consortium name="Pathogen Informatics"/>
        </authorList>
    </citation>
    <scope>NUCLEOTIDE SEQUENCE [LARGE SCALE GENOMIC DNA]</scope>
    <source>
        <strain evidence="2 3">Egypt</strain>
    </source>
</reference>
<keyword evidence="3" id="KW-1185">Reference proteome</keyword>
<evidence type="ECO:0000313" key="4">
    <source>
        <dbReference type="WBParaSite" id="ECPE_0001027501-mRNA-1"/>
    </source>
</evidence>
<dbReference type="Proteomes" id="UP000272942">
    <property type="component" value="Unassembled WGS sequence"/>
</dbReference>
<protein>
    <submittedName>
        <fullName evidence="2 4">Uncharacterized protein</fullName>
    </submittedName>
</protein>
<reference evidence="4" key="1">
    <citation type="submission" date="2016-06" db="UniProtKB">
        <authorList>
            <consortium name="WormBaseParasite"/>
        </authorList>
    </citation>
    <scope>IDENTIFICATION</scope>
</reference>
<keyword evidence="1" id="KW-0175">Coiled coil</keyword>
<evidence type="ECO:0000313" key="3">
    <source>
        <dbReference type="Proteomes" id="UP000272942"/>
    </source>
</evidence>
<name>A0A183ATF8_9TREM</name>
<dbReference type="AlphaFoldDB" id="A0A183ATF8"/>
<gene>
    <name evidence="2" type="ORF">ECPE_LOCUS10243</name>
</gene>
<evidence type="ECO:0000313" key="2">
    <source>
        <dbReference type="EMBL" id="VDP86742.1"/>
    </source>
</evidence>
<dbReference type="OrthoDB" id="10512622at2759"/>
<accession>A0A183ATF8</accession>
<feature type="coiled-coil region" evidence="1">
    <location>
        <begin position="35"/>
        <end position="126"/>
    </location>
</feature>
<organism evidence="4">
    <name type="scientific">Echinostoma caproni</name>
    <dbReference type="NCBI Taxonomy" id="27848"/>
    <lineage>
        <taxon>Eukaryota</taxon>
        <taxon>Metazoa</taxon>
        <taxon>Spiralia</taxon>
        <taxon>Lophotrochozoa</taxon>
        <taxon>Platyhelminthes</taxon>
        <taxon>Trematoda</taxon>
        <taxon>Digenea</taxon>
        <taxon>Plagiorchiida</taxon>
        <taxon>Echinostomata</taxon>
        <taxon>Echinostomatoidea</taxon>
        <taxon>Echinostomatidae</taxon>
        <taxon>Echinostoma</taxon>
    </lineage>
</organism>